<accession>A0A382RT51</accession>
<gene>
    <name evidence="7" type="ORF">METZ01_LOCUS353717</name>
</gene>
<dbReference type="SUPFAM" id="SSF140478">
    <property type="entry name" value="LemA-like"/>
    <property type="match status" value="1"/>
</dbReference>
<dbReference type="InterPro" id="IPR007156">
    <property type="entry name" value="MamQ_LemA"/>
</dbReference>
<dbReference type="Gene3D" id="1.20.1440.20">
    <property type="entry name" value="LemA-like domain"/>
    <property type="match status" value="1"/>
</dbReference>
<organism evidence="7">
    <name type="scientific">marine metagenome</name>
    <dbReference type="NCBI Taxonomy" id="408172"/>
    <lineage>
        <taxon>unclassified sequences</taxon>
        <taxon>metagenomes</taxon>
        <taxon>ecological metagenomes</taxon>
    </lineage>
</organism>
<dbReference type="AlphaFoldDB" id="A0A382RT51"/>
<proteinExistence type="inferred from homology"/>
<evidence type="ECO:0000256" key="3">
    <source>
        <dbReference type="ARBA" id="ARBA00022692"/>
    </source>
</evidence>
<evidence type="ECO:0008006" key="8">
    <source>
        <dbReference type="Google" id="ProtNLM"/>
    </source>
</evidence>
<dbReference type="Pfam" id="PF04011">
    <property type="entry name" value="LemA"/>
    <property type="match status" value="1"/>
</dbReference>
<dbReference type="GO" id="GO:0016020">
    <property type="term" value="C:membrane"/>
    <property type="evidence" value="ECO:0007669"/>
    <property type="project" value="UniProtKB-SubCell"/>
</dbReference>
<dbReference type="InterPro" id="IPR023353">
    <property type="entry name" value="LemA-like_dom_sf"/>
</dbReference>
<evidence type="ECO:0000256" key="5">
    <source>
        <dbReference type="ARBA" id="ARBA00023136"/>
    </source>
</evidence>
<dbReference type="PANTHER" id="PTHR34478">
    <property type="entry name" value="PROTEIN LEMA"/>
    <property type="match status" value="1"/>
</dbReference>
<dbReference type="EMBL" id="UINC01124006">
    <property type="protein sequence ID" value="SVD00863.1"/>
    <property type="molecule type" value="Genomic_DNA"/>
</dbReference>
<name>A0A382RT51_9ZZZZ</name>
<comment type="similarity">
    <text evidence="2">Belongs to the LemA family.</text>
</comment>
<protein>
    <recommendedName>
        <fullName evidence="8">LemA family protein</fullName>
    </recommendedName>
</protein>
<keyword evidence="4 6" id="KW-1133">Transmembrane helix</keyword>
<evidence type="ECO:0000256" key="1">
    <source>
        <dbReference type="ARBA" id="ARBA00004167"/>
    </source>
</evidence>
<reference evidence="7" key="1">
    <citation type="submission" date="2018-05" db="EMBL/GenBank/DDBJ databases">
        <authorList>
            <person name="Lanie J.A."/>
            <person name="Ng W.-L."/>
            <person name="Kazmierczak K.M."/>
            <person name="Andrzejewski T.M."/>
            <person name="Davidsen T.M."/>
            <person name="Wayne K.J."/>
            <person name="Tettelin H."/>
            <person name="Glass J.I."/>
            <person name="Rusch D."/>
            <person name="Podicherti R."/>
            <person name="Tsui H.-C.T."/>
            <person name="Winkler M.E."/>
        </authorList>
    </citation>
    <scope>NUCLEOTIDE SEQUENCE</scope>
</reference>
<keyword evidence="3 6" id="KW-0812">Transmembrane</keyword>
<evidence type="ECO:0000256" key="4">
    <source>
        <dbReference type="ARBA" id="ARBA00022989"/>
    </source>
</evidence>
<feature type="transmembrane region" description="Helical" evidence="6">
    <location>
        <begin position="6"/>
        <end position="22"/>
    </location>
</feature>
<evidence type="ECO:0000313" key="7">
    <source>
        <dbReference type="EMBL" id="SVD00863.1"/>
    </source>
</evidence>
<evidence type="ECO:0000256" key="2">
    <source>
        <dbReference type="ARBA" id="ARBA00008854"/>
    </source>
</evidence>
<evidence type="ECO:0000256" key="6">
    <source>
        <dbReference type="SAM" id="Phobius"/>
    </source>
</evidence>
<dbReference type="PANTHER" id="PTHR34478:SF1">
    <property type="entry name" value="PROTEIN LEMA"/>
    <property type="match status" value="1"/>
</dbReference>
<keyword evidence="5 6" id="KW-0472">Membrane</keyword>
<comment type="subcellular location">
    <subcellularLocation>
        <location evidence="1">Membrane</location>
        <topology evidence="1">Single-pass membrane protein</topology>
    </subcellularLocation>
</comment>
<sequence length="184" mass="20662">MVIAGIAVGIVLILVLMYNSLINKKNQVENSFGGMDVQLKKRYDLIPNLISAVKTYMKHEADTLTEITELRTKALTGGISDNEKVDLDNKITSHLSGIMVAVENYPDLKASDNFIQLQRSLNEVEEQISASRRSYNAAVTDYNNGVEMFPTNLIAGMMSFKRKNVFEIPDVQRENVDVENLFNN</sequence>